<reference evidence="2" key="2">
    <citation type="submission" date="2017-07" db="EMBL/GenBank/DDBJ databases">
        <title>WGS assembly of Chlamydomonas reinhardtii.</title>
        <authorList>
            <consortium name="Chlamydomonas Annotation Team"/>
            <consortium name="JGI Annotation Team"/>
            <person name="Merchant S.S."/>
            <person name="Prochnik S.E."/>
            <person name="Vallon O."/>
            <person name="Harris E.H."/>
            <person name="Karpowicz S.J."/>
            <person name="Witman G.B."/>
            <person name="Terry A."/>
            <person name="Salamov A."/>
            <person name="Fritz-Laylin L.K."/>
            <person name="Marechal-Drouard L."/>
            <person name="Marshall W.F."/>
            <person name="Qu L.H."/>
            <person name="Nelson D.R."/>
            <person name="Sanderfoot A.A."/>
            <person name="Spalding M.H."/>
            <person name="Kapitonov V.V."/>
            <person name="Ren Q."/>
            <person name="Ferris P."/>
            <person name="Lindquist E."/>
            <person name="Shapiro H."/>
            <person name="Lucas S.M."/>
            <person name="Grimwood J."/>
            <person name="Schmutz J."/>
            <person name="Grigoriev I.V."/>
            <person name="Rokhsar D.S."/>
        </authorList>
    </citation>
    <scope>NUCLEOTIDE SEQUENCE</scope>
    <source>
        <strain evidence="2">CC-503 cw92 mt+</strain>
    </source>
</reference>
<dbReference type="AlphaFoldDB" id="A0A2K3CYY9"/>
<evidence type="ECO:0000256" key="1">
    <source>
        <dbReference type="SAM" id="MobiDB-lite"/>
    </source>
</evidence>
<accession>A0A2K3CYY9</accession>
<sequence>MAWSCACRPKPGTLALCRSKPLFSRPELRQDYPLNLSISISGGKETNKDSPSNGERTGNSPT</sequence>
<keyword evidence="4" id="KW-1185">Reference proteome</keyword>
<dbReference type="EMBL" id="CM008975">
    <property type="protein sequence ID" value="PNW73506.1"/>
    <property type="molecule type" value="Genomic_DNA"/>
</dbReference>
<organism evidence="2 4">
    <name type="scientific">Chlamydomonas reinhardtii</name>
    <name type="common">Chlamydomonas smithii</name>
    <dbReference type="NCBI Taxonomy" id="3055"/>
    <lineage>
        <taxon>Eukaryota</taxon>
        <taxon>Viridiplantae</taxon>
        <taxon>Chlorophyta</taxon>
        <taxon>core chlorophytes</taxon>
        <taxon>Chlorophyceae</taxon>
        <taxon>CS clade</taxon>
        <taxon>Chlamydomonadales</taxon>
        <taxon>Chlamydomonadaceae</taxon>
        <taxon>Chlamydomonas</taxon>
    </lineage>
</organism>
<feature type="compositionally biased region" description="Polar residues" evidence="1">
    <location>
        <begin position="49"/>
        <end position="62"/>
    </location>
</feature>
<evidence type="ECO:0000313" key="4">
    <source>
        <dbReference type="Proteomes" id="UP000006906"/>
    </source>
</evidence>
<proteinExistence type="predicted"/>
<reference evidence="2 4" key="1">
    <citation type="journal article" date="2007" name="Science">
        <title>The Chlamydomonas genome reveals the evolution of key animal and plant functions.</title>
        <authorList>
            <person name="Merchant S.S."/>
            <person name="Prochnik S.E."/>
            <person name="Vallon O."/>
            <person name="Harris E.H."/>
            <person name="Karpowicz S.J."/>
            <person name="Witman G.B."/>
            <person name="Terry A."/>
            <person name="Salamov A."/>
            <person name="Fritz-Laylin L.K."/>
            <person name="Marechal-Drouard L."/>
            <person name="Marshall W.F."/>
            <person name="Qu L.H."/>
            <person name="Nelson D.R."/>
            <person name="Sanderfoot A.A."/>
            <person name="Spalding M.H."/>
            <person name="Kapitonov V.V."/>
            <person name="Ren Q."/>
            <person name="Ferris P."/>
            <person name="Lindquist E."/>
            <person name="Shapiro H."/>
            <person name="Lucas S.M."/>
            <person name="Grimwood J."/>
            <person name="Schmutz J."/>
            <person name="Cardol P."/>
            <person name="Cerutti H."/>
            <person name="Chanfreau G."/>
            <person name="Chen C.L."/>
            <person name="Cognat V."/>
            <person name="Croft M.T."/>
            <person name="Dent R."/>
            <person name="Dutcher S."/>
            <person name="Fernandez E."/>
            <person name="Fukuzawa H."/>
            <person name="Gonzalez-Ballester D."/>
            <person name="Gonzalez-Halphen D."/>
            <person name="Hallmann A."/>
            <person name="Hanikenne M."/>
            <person name="Hippler M."/>
            <person name="Inwood W."/>
            <person name="Jabbari K."/>
            <person name="Kalanon M."/>
            <person name="Kuras R."/>
            <person name="Lefebvre P.A."/>
            <person name="Lemaire S.D."/>
            <person name="Lobanov A.V."/>
            <person name="Lohr M."/>
            <person name="Manuell A."/>
            <person name="Meier I."/>
            <person name="Mets L."/>
            <person name="Mittag M."/>
            <person name="Mittelmeier T."/>
            <person name="Moroney J.V."/>
            <person name="Moseley J."/>
            <person name="Napoli C."/>
            <person name="Nedelcu A.M."/>
            <person name="Niyogi K."/>
            <person name="Novoselov S.V."/>
            <person name="Paulsen I.T."/>
            <person name="Pazour G."/>
            <person name="Purton S."/>
            <person name="Ral J.P."/>
            <person name="Riano-Pachon D.M."/>
            <person name="Riekhof W."/>
            <person name="Rymarquis L."/>
            <person name="Schroda M."/>
            <person name="Stern D."/>
            <person name="Umen J."/>
            <person name="Willows R."/>
            <person name="Wilson N."/>
            <person name="Zimmer S.L."/>
            <person name="Allmer J."/>
            <person name="Balk J."/>
            <person name="Bisova K."/>
            <person name="Chen C.J."/>
            <person name="Elias M."/>
            <person name="Gendler K."/>
            <person name="Hauser C."/>
            <person name="Lamb M.R."/>
            <person name="Ledford H."/>
            <person name="Long J.C."/>
            <person name="Minagawa J."/>
            <person name="Page M.D."/>
            <person name="Pan J."/>
            <person name="Pootakham W."/>
            <person name="Roje S."/>
            <person name="Rose A."/>
            <person name="Stahlberg E."/>
            <person name="Terauchi A.M."/>
            <person name="Yang P."/>
            <person name="Ball S."/>
            <person name="Bowler C."/>
            <person name="Dieckmann C.L."/>
            <person name="Gladyshev V.N."/>
            <person name="Green P."/>
            <person name="Jorgensen R."/>
            <person name="Mayfield S."/>
            <person name="Mueller-Roeber B."/>
            <person name="Rajamani S."/>
            <person name="Sayre R.T."/>
            <person name="Brokstein P."/>
            <person name="Dubchak I."/>
            <person name="Goodstein D."/>
            <person name="Hornick L."/>
            <person name="Huang Y.W."/>
            <person name="Jhaveri J."/>
            <person name="Luo Y."/>
            <person name="Martinez D."/>
            <person name="Ngau W.C."/>
            <person name="Otillar B."/>
            <person name="Poliakov A."/>
            <person name="Porter A."/>
            <person name="Szajkowski L."/>
            <person name="Werner G."/>
            <person name="Zhou K."/>
            <person name="Grigoriev I.V."/>
            <person name="Rokhsar D.S."/>
            <person name="Grossman A.R."/>
        </authorList>
    </citation>
    <scope>NUCLEOTIDE SEQUENCE [LARGE SCALE GENOMIC DNA]</scope>
    <source>
        <strain evidence="4">CC-503</strain>
        <strain evidence="2">CC-503 cw92 mt+</strain>
    </source>
</reference>
<name>A0A2K3CYY9_CHLRE</name>
<dbReference type="Gramene" id="PNW73507">
    <property type="protein sequence ID" value="PNW73507"/>
    <property type="gene ID" value="CHLRE_14g634365v5"/>
</dbReference>
<gene>
    <name evidence="2" type="ORF">CHLRE_14g634322v5</name>
    <name evidence="3" type="ORF">CHLRE_14g634365v5</name>
</gene>
<dbReference type="Gramene" id="PNW73506">
    <property type="protein sequence ID" value="PNW73506"/>
    <property type="gene ID" value="CHLRE_14g634322v5"/>
</dbReference>
<evidence type="ECO:0000313" key="2">
    <source>
        <dbReference type="EMBL" id="PNW73506.1"/>
    </source>
</evidence>
<dbReference type="EMBL" id="CM008975">
    <property type="protein sequence ID" value="PNW73507.1"/>
    <property type="molecule type" value="Genomic_DNA"/>
</dbReference>
<dbReference type="Proteomes" id="UP000006906">
    <property type="component" value="Chromosome 14"/>
</dbReference>
<dbReference type="OrthoDB" id="1747352at2759"/>
<feature type="region of interest" description="Disordered" evidence="1">
    <location>
        <begin position="34"/>
        <end position="62"/>
    </location>
</feature>
<evidence type="ECO:0000313" key="3">
    <source>
        <dbReference type="EMBL" id="PNW73507.1"/>
    </source>
</evidence>
<protein>
    <submittedName>
        <fullName evidence="2">Uncharacterized protein</fullName>
    </submittedName>
</protein>